<dbReference type="Pfam" id="PF24082">
    <property type="entry name" value="SPEF2_C"/>
    <property type="match status" value="1"/>
</dbReference>
<sequence>MSEVLLSWIRRRLGASLEFNMDTLGRHFFDGKLYFKLLLSYNIIHEETTKTLVTAHNSQTAMKNLNQLCFWLKLLGVNYTNKTIREISEGNPSACVTLLFALYVCLENKETWYFVTKKRAQQMVRQPGIDKFVVQAVSEKPPGAKPDVQEYGLSPYAMPLYKKREMVDGYRTKFYDIIRQCKQDSQWRREVLLRMEKQEAEKRAAALCGPRVDQGENEVCRTSKEITDFTSSLNQRKDEVIECSPQNYISLLKVIRRKEDANKELTAKMHTRLLKEVWAKILEDRQRKFDEEFAARLARQSEFEKQMCLRLGRIHRQNKVFVENKKALQRLAETYQESAQYFEDTYVVLAREEDEDAKTERLRVALLHRKLYAQKLRLKAEKHCKLCREIAQDLADYAVKIAEAKAERGEPVPKRVINEWKALFYKSLPIFLSEDEETILERSLRKQELTFLGEGEDAMEDMTEVRMSAESDSEDSDMRPYWSTTSVEEEEFVDYDFLIRLDLEAVEEVNEQNLHDYMYMLGPWRYEIWPELGSPNGEENVLGFVVHRLLEFKYPLPLPPDPPDLPAYSTKVVLNNANDKAFIEKLKMLLTKPAIAVIDAPTAVNYCVEEYVKYADPEEVKDFLAKREKATKKGSKKESSKKGKSKGESAFSKQTEKPPPEPNFKDIETQVPSFIDPGPPRIPTQAEILGQMAVEALNSGQPASDILLVKCLIEYLRSLENIDGWVLLNYPQVCSQIELLEFTLTSVVPSVVCSSAGSEVQMYINKELHIPVDKQLLNSRTSKLVPRTTLEPPKPVFFPYFSQYIELKSEKNVQKSEKEKKKKVQLKVPPSEDDLDDEEFDGPILMEDSTPESFYEGYGVYKSFVYKTFDLPTLIDLARAILGLGEVDFELRVPSEEIFGAEVLNLLKPKKDMKGSKNGDKKSSNKSGKTSPKSAKEKGSTKESKKKKKEKSDSPIEEVTPLVVEEMWPEEESVPEEVLTPVETSPPKPGDVNWTYSELPIDDQLQIILATIWESVESNYFDSLKQIFFMCRVQNSIVIPYRNYVRNVMEEIITRPDNRQEYVTEFQQFLNNVPDELRHKTRVKAELHCRVFELQERLNELSDAKKNLSESKRREFISHNWLASQLTILANVYICMLRVEADRFIDTLQLLYDYSLGCLGLVPDPRRLEKLEVRRLKRPTLETPDPSESTVSNKSKRLSKSQSGSLAKRGSKKSNAQDQARFSVMELLLNSDVDKDRQSSLHSAFSAVADHLAQQILTVSKLLREAATHVFKPAPEKVKKKKEDKKENSKKKRPEITAASAQEPPDPKQKLCDEWEKAVEDETYRVIFRVSLIVKRGLADMSEVQSIMQNNFHGFYNEIVNVYKRDMSNIAALCSLLRTAIEEETAICPQLILGTNKFRVDRNSLMFEVPPPPPPTPLQELSDDYFFTVVQLRNLLSTMKRVAPVGIAKEAFLDVLEDMTLFGRENGYPYTPKCWSQLSRQELRFLLDCAFGDALLIDWRDFIVFALNLPFPSVEQIVEAREKYLAKDADRNELITKADFEDVLLWFEKYFAETLEENLRNALIKQFLFDLYNVGDDTVNYTALLLAFCRDEDPIEGFGKALALASGTGVIMRRDMLFLIQEEMEEEMRHRESREVVDQTMLQLLTDVMQHALGVVVHEIEEGTLEETIEEEAEEEVPGEVGGMSGEELEAEEVKRFKVKWVAIVSYELVVTVLLSVMHFYALSAEHEDRQVAFERGLEEVFRTLGDSRGVHMFISGFALAESDFIADLLSRVYLFKSCDVVGIVNAILVRKYSADSSNFSSKLKSFRISLLQKET</sequence>
<dbReference type="SUPFAM" id="SSF47576">
    <property type="entry name" value="Calponin-homology domain, CH-domain"/>
    <property type="match status" value="1"/>
</dbReference>
<evidence type="ECO:0000256" key="1">
    <source>
        <dbReference type="SAM" id="Coils"/>
    </source>
</evidence>
<protein>
    <recommendedName>
        <fullName evidence="7">Calponin-homology (CH) domain-containing protein</fullName>
    </recommendedName>
</protein>
<keyword evidence="6" id="KW-1185">Reference proteome</keyword>
<name>A0ABD0Y7S1_9HEMI</name>
<dbReference type="InterPro" id="IPR056199">
    <property type="entry name" value="SPEF2_C"/>
</dbReference>
<dbReference type="PANTHER" id="PTHR14919">
    <property type="entry name" value="KPL2-RELATED"/>
    <property type="match status" value="1"/>
</dbReference>
<feature type="region of interest" description="Disordered" evidence="2">
    <location>
        <begin position="628"/>
        <end position="668"/>
    </location>
</feature>
<feature type="region of interest" description="Disordered" evidence="2">
    <location>
        <begin position="1273"/>
        <end position="1310"/>
    </location>
</feature>
<dbReference type="InterPro" id="IPR054517">
    <property type="entry name" value="SPEF2_D5"/>
</dbReference>
<evidence type="ECO:0000259" key="3">
    <source>
        <dbReference type="Pfam" id="PF22946"/>
    </source>
</evidence>
<dbReference type="InterPro" id="IPR027417">
    <property type="entry name" value="P-loop_NTPase"/>
</dbReference>
<evidence type="ECO:0000313" key="6">
    <source>
        <dbReference type="Proteomes" id="UP001558652"/>
    </source>
</evidence>
<feature type="compositionally biased region" description="Basic and acidic residues" evidence="2">
    <location>
        <begin position="934"/>
        <end position="943"/>
    </location>
</feature>
<feature type="compositionally biased region" description="Basic and acidic residues" evidence="2">
    <location>
        <begin position="911"/>
        <end position="923"/>
    </location>
</feature>
<dbReference type="PANTHER" id="PTHR14919:SF0">
    <property type="entry name" value="SPERM FLAGELLAR PROTEIN 2"/>
    <property type="match status" value="1"/>
</dbReference>
<reference evidence="5 6" key="1">
    <citation type="submission" date="2024-07" db="EMBL/GenBank/DDBJ databases">
        <title>Chromosome-level genome assembly of the water stick insect Ranatra chinensis (Heteroptera: Nepidae).</title>
        <authorList>
            <person name="Liu X."/>
        </authorList>
    </citation>
    <scope>NUCLEOTIDE SEQUENCE [LARGE SCALE GENOMIC DNA]</scope>
    <source>
        <strain evidence="5">Cailab_2021Rc</strain>
        <tissue evidence="5">Muscle</tissue>
    </source>
</reference>
<feature type="compositionally biased region" description="Acidic residues" evidence="2">
    <location>
        <begin position="831"/>
        <end position="841"/>
    </location>
</feature>
<dbReference type="Gene3D" id="3.40.50.300">
    <property type="entry name" value="P-loop containing nucleotide triphosphate hydrolases"/>
    <property type="match status" value="1"/>
</dbReference>
<comment type="caution">
    <text evidence="5">The sequence shown here is derived from an EMBL/GenBank/DDBJ whole genome shotgun (WGS) entry which is preliminary data.</text>
</comment>
<feature type="compositionally biased region" description="Basic residues" evidence="2">
    <location>
        <begin position="1278"/>
        <end position="1293"/>
    </location>
</feature>
<feature type="region of interest" description="Disordered" evidence="2">
    <location>
        <begin position="818"/>
        <end position="843"/>
    </location>
</feature>
<dbReference type="InterPro" id="IPR052634">
    <property type="entry name" value="Sperm_flagellar-bone_growth"/>
</dbReference>
<proteinExistence type="predicted"/>
<feature type="compositionally biased region" description="Basic and acidic residues" evidence="2">
    <location>
        <begin position="654"/>
        <end position="668"/>
    </location>
</feature>
<feature type="region of interest" description="Disordered" evidence="2">
    <location>
        <begin position="911"/>
        <end position="987"/>
    </location>
</feature>
<evidence type="ECO:0000259" key="4">
    <source>
        <dbReference type="Pfam" id="PF24082"/>
    </source>
</evidence>
<feature type="domain" description="CPC1/SPEF2" evidence="3">
    <location>
        <begin position="297"/>
        <end position="429"/>
    </location>
</feature>
<organism evidence="5 6">
    <name type="scientific">Ranatra chinensis</name>
    <dbReference type="NCBI Taxonomy" id="642074"/>
    <lineage>
        <taxon>Eukaryota</taxon>
        <taxon>Metazoa</taxon>
        <taxon>Ecdysozoa</taxon>
        <taxon>Arthropoda</taxon>
        <taxon>Hexapoda</taxon>
        <taxon>Insecta</taxon>
        <taxon>Pterygota</taxon>
        <taxon>Neoptera</taxon>
        <taxon>Paraneoptera</taxon>
        <taxon>Hemiptera</taxon>
        <taxon>Heteroptera</taxon>
        <taxon>Panheteroptera</taxon>
        <taxon>Nepomorpha</taxon>
        <taxon>Nepidae</taxon>
        <taxon>Ranatrinae</taxon>
        <taxon>Ranatra</taxon>
    </lineage>
</organism>
<feature type="region of interest" description="Disordered" evidence="2">
    <location>
        <begin position="1179"/>
        <end position="1217"/>
    </location>
</feature>
<evidence type="ECO:0000313" key="5">
    <source>
        <dbReference type="EMBL" id="KAL1123084.1"/>
    </source>
</evidence>
<dbReference type="Gene3D" id="1.10.418.10">
    <property type="entry name" value="Calponin-like domain"/>
    <property type="match status" value="1"/>
</dbReference>
<evidence type="ECO:0000256" key="2">
    <source>
        <dbReference type="SAM" id="MobiDB-lite"/>
    </source>
</evidence>
<feature type="domain" description="SPEF2 C-terminal" evidence="4">
    <location>
        <begin position="1427"/>
        <end position="1610"/>
    </location>
</feature>
<gene>
    <name evidence="5" type="ORF">AAG570_002172</name>
</gene>
<dbReference type="Proteomes" id="UP001558652">
    <property type="component" value="Unassembled WGS sequence"/>
</dbReference>
<feature type="coiled-coil region" evidence="1">
    <location>
        <begin position="1084"/>
        <end position="1114"/>
    </location>
</feature>
<feature type="compositionally biased region" description="Low complexity" evidence="2">
    <location>
        <begin position="957"/>
        <end position="966"/>
    </location>
</feature>
<keyword evidence="1" id="KW-0175">Coiled coil</keyword>
<dbReference type="InterPro" id="IPR036872">
    <property type="entry name" value="CH_dom_sf"/>
</dbReference>
<accession>A0ABD0Y7S1</accession>
<dbReference type="EMBL" id="JBFDAA010000012">
    <property type="protein sequence ID" value="KAL1123084.1"/>
    <property type="molecule type" value="Genomic_DNA"/>
</dbReference>
<feature type="compositionally biased region" description="Basic and acidic residues" evidence="2">
    <location>
        <begin position="636"/>
        <end position="647"/>
    </location>
</feature>
<dbReference type="Pfam" id="PF22946">
    <property type="entry name" value="SPEF2_D5"/>
    <property type="match status" value="1"/>
</dbReference>
<evidence type="ECO:0008006" key="7">
    <source>
        <dbReference type="Google" id="ProtNLM"/>
    </source>
</evidence>